<evidence type="ECO:0000313" key="3">
    <source>
        <dbReference type="Proteomes" id="UP000000621"/>
    </source>
</evidence>
<dbReference type="RefSeq" id="YP_002003362.1">
    <property type="nucleotide sequence ID" value="NC_011039.1"/>
</dbReference>
<keyword evidence="3" id="KW-1185">Reference proteome</keyword>
<name>B3VM31_9CAUD</name>
<feature type="region of interest" description="Disordered" evidence="1">
    <location>
        <begin position="35"/>
        <end position="58"/>
    </location>
</feature>
<evidence type="ECO:0000313" key="2">
    <source>
        <dbReference type="EMBL" id="ACF05101.1"/>
    </source>
</evidence>
<reference evidence="2 3" key="1">
    <citation type="submission" date="2008-05" db="EMBL/GenBank/DDBJ databases">
        <authorList>
            <person name="Weber R.J."/>
            <person name="Jacobs-Sera D."/>
            <person name="Houtz J."/>
            <person name="Hendrix R.W."/>
            <person name="Hatfull G.H."/>
        </authorList>
    </citation>
    <scope>NUCLEOTIDE SEQUENCE [LARGE SCALE GENOMIC DNA]</scope>
</reference>
<dbReference type="OrthoDB" id="34238at10239"/>
<sequence>MPKPRMKKLFTGRGKTRPIPRVVDASDIRAAKVVNAQQTPRTSATRDVFGPRPSMGAVAGTKVAGNRAKAGTYQPPSVNDNI</sequence>
<dbReference type="KEGG" id="vg:6450069"/>
<dbReference type="Proteomes" id="UP000000621">
    <property type="component" value="Segment"/>
</dbReference>
<gene>
    <name evidence="2" type="ORF">PREDATOR_4</name>
</gene>
<evidence type="ECO:0000256" key="1">
    <source>
        <dbReference type="SAM" id="MobiDB-lite"/>
    </source>
</evidence>
<dbReference type="EMBL" id="EU770222">
    <property type="protein sequence ID" value="ACF05101.1"/>
    <property type="molecule type" value="Genomic_DNA"/>
</dbReference>
<feature type="compositionally biased region" description="Polar residues" evidence="1">
    <location>
        <begin position="35"/>
        <end position="45"/>
    </location>
</feature>
<organism evidence="2 3">
    <name type="scientific">Mycobacterium phage Predator</name>
    <dbReference type="NCBI Taxonomy" id="543153"/>
    <lineage>
        <taxon>Viruses</taxon>
        <taxon>Duplodnaviria</taxon>
        <taxon>Heunggongvirae</taxon>
        <taxon>Uroviricota</taxon>
        <taxon>Caudoviricetes</taxon>
        <taxon>Predatorvirus</taxon>
        <taxon>Predatorvirus predator</taxon>
    </lineage>
</organism>
<accession>B3VM31</accession>
<proteinExistence type="predicted"/>
<protein>
    <submittedName>
        <fullName evidence="2">Capsid accessory protein</fullName>
    </submittedName>
</protein>